<evidence type="ECO:0000313" key="2">
    <source>
        <dbReference type="EMBL" id="SFF12186.1"/>
    </source>
</evidence>
<dbReference type="AlphaFoldDB" id="A0A1I2G648"/>
<feature type="compositionally biased region" description="Basic residues" evidence="1">
    <location>
        <begin position="44"/>
        <end position="57"/>
    </location>
</feature>
<accession>A0A1I2G648</accession>
<keyword evidence="3" id="KW-1185">Reference proteome</keyword>
<dbReference type="STRING" id="380248.SAMN05216251_108254"/>
<protein>
    <submittedName>
        <fullName evidence="2">Uncharacterized protein</fullName>
    </submittedName>
</protein>
<name>A0A1I2G648_9ACTN</name>
<evidence type="ECO:0000256" key="1">
    <source>
        <dbReference type="SAM" id="MobiDB-lite"/>
    </source>
</evidence>
<feature type="region of interest" description="Disordered" evidence="1">
    <location>
        <begin position="42"/>
        <end position="63"/>
    </location>
</feature>
<sequence>MTAKATRKAAIPTQAAPPSIESLERLTPERVVELGLTTHTASTLKKKAQRHQIHHHREGGVPTGRIYFTREDCAKNTAAEAFGPVALSA</sequence>
<dbReference type="EMBL" id="FONG01000008">
    <property type="protein sequence ID" value="SFF12186.1"/>
    <property type="molecule type" value="Genomic_DNA"/>
</dbReference>
<organism evidence="2 3">
    <name type="scientific">Actinacidiphila alni</name>
    <dbReference type="NCBI Taxonomy" id="380248"/>
    <lineage>
        <taxon>Bacteria</taxon>
        <taxon>Bacillati</taxon>
        <taxon>Actinomycetota</taxon>
        <taxon>Actinomycetes</taxon>
        <taxon>Kitasatosporales</taxon>
        <taxon>Streptomycetaceae</taxon>
        <taxon>Actinacidiphila</taxon>
    </lineage>
</organism>
<dbReference type="RefSeq" id="WP_093714220.1">
    <property type="nucleotide sequence ID" value="NZ_FONG01000008.1"/>
</dbReference>
<dbReference type="OrthoDB" id="4311362at2"/>
<gene>
    <name evidence="2" type="ORF">SAMN05216251_108254</name>
</gene>
<proteinExistence type="predicted"/>
<reference evidence="2 3" key="1">
    <citation type="submission" date="2016-10" db="EMBL/GenBank/DDBJ databases">
        <authorList>
            <person name="de Groot N.N."/>
        </authorList>
    </citation>
    <scope>NUCLEOTIDE SEQUENCE [LARGE SCALE GENOMIC DNA]</scope>
    <source>
        <strain evidence="2 3">CGMCC 4.3510</strain>
    </source>
</reference>
<evidence type="ECO:0000313" key="3">
    <source>
        <dbReference type="Proteomes" id="UP000199323"/>
    </source>
</evidence>
<dbReference type="Proteomes" id="UP000199323">
    <property type="component" value="Unassembled WGS sequence"/>
</dbReference>